<evidence type="ECO:0000313" key="1">
    <source>
        <dbReference type="EMBL" id="TXE79045.1"/>
    </source>
</evidence>
<reference evidence="1 2" key="1">
    <citation type="submission" date="2019-07" db="EMBL/GenBank/DDBJ databases">
        <title>Rapid identification of Enteric Bacteria from Whole Genome Sequences (WGS) using Average Nucleotide Identity (ANI).</title>
        <authorList>
            <person name="Lane C."/>
        </authorList>
    </citation>
    <scope>NUCLEOTIDE SEQUENCE [LARGE SCALE GENOMIC DNA]</scope>
    <source>
        <strain evidence="1 2">2016D-0250</strain>
    </source>
</reference>
<organism evidence="1 2">
    <name type="scientific">Campylobacter peloridis</name>
    <dbReference type="NCBI Taxonomy" id="488546"/>
    <lineage>
        <taxon>Bacteria</taxon>
        <taxon>Pseudomonadati</taxon>
        <taxon>Campylobacterota</taxon>
        <taxon>Epsilonproteobacteria</taxon>
        <taxon>Campylobacterales</taxon>
        <taxon>Campylobacteraceae</taxon>
        <taxon>Campylobacter</taxon>
    </lineage>
</organism>
<evidence type="ECO:0000313" key="2">
    <source>
        <dbReference type="Proteomes" id="UP000321310"/>
    </source>
</evidence>
<dbReference type="Proteomes" id="UP000321310">
    <property type="component" value="Unassembled WGS sequence"/>
</dbReference>
<accession>A0A5C7DMP6</accession>
<protein>
    <submittedName>
        <fullName evidence="1">Uncharacterized protein</fullName>
    </submittedName>
</protein>
<comment type="caution">
    <text evidence="1">The sequence shown here is derived from an EMBL/GenBank/DDBJ whole genome shotgun (WGS) entry which is preliminary data.</text>
</comment>
<dbReference type="AlphaFoldDB" id="A0A5C7DMP6"/>
<gene>
    <name evidence="1" type="ORF">FPD46_07260</name>
</gene>
<name>A0A5C7DMP6_9BACT</name>
<dbReference type="RefSeq" id="WP_147575940.1">
    <property type="nucleotide sequence ID" value="NZ_JAEBTO010000064.1"/>
</dbReference>
<proteinExistence type="predicted"/>
<dbReference type="EMBL" id="VOWB01000079">
    <property type="protein sequence ID" value="TXE79045.1"/>
    <property type="molecule type" value="Genomic_DNA"/>
</dbReference>
<sequence>MGFLDTLKSIAISAKCGIGWHGGTYSNEEGKPQCYLSKTCPDCNEYISKYNHNFAERVITDPYSCRGYEECIYCQHREFGTYHKFEKVRKNERCQIIEKCSQCGKERLGDIQHSWVQIPFTNKDASINGKRKCRDCGYIEQ</sequence>